<dbReference type="PANTHER" id="PTHR11562:SF17">
    <property type="entry name" value="RE54080P-RELATED"/>
    <property type="match status" value="1"/>
</dbReference>
<evidence type="ECO:0000313" key="12">
    <source>
        <dbReference type="EMBL" id="OGW99280.1"/>
    </source>
</evidence>
<dbReference type="PANTHER" id="PTHR11562">
    <property type="entry name" value="CATION EFFLUX PROTEIN/ ZINC TRANSPORTER"/>
    <property type="match status" value="1"/>
</dbReference>
<proteinExistence type="inferred from homology"/>
<keyword evidence="5" id="KW-0864">Zinc transport</keyword>
<keyword evidence="8 9" id="KW-0472">Membrane</keyword>
<evidence type="ECO:0000259" key="10">
    <source>
        <dbReference type="Pfam" id="PF01545"/>
    </source>
</evidence>
<dbReference type="Pfam" id="PF01545">
    <property type="entry name" value="Cation_efflux"/>
    <property type="match status" value="1"/>
</dbReference>
<dbReference type="AlphaFoldDB" id="A0A1G1L299"/>
<dbReference type="Pfam" id="PF16916">
    <property type="entry name" value="ZT_dimer"/>
    <property type="match status" value="1"/>
</dbReference>
<evidence type="ECO:0000256" key="1">
    <source>
        <dbReference type="ARBA" id="ARBA00004141"/>
    </source>
</evidence>
<keyword evidence="4 9" id="KW-0812">Transmembrane</keyword>
<evidence type="ECO:0000256" key="7">
    <source>
        <dbReference type="ARBA" id="ARBA00023065"/>
    </source>
</evidence>
<dbReference type="EMBL" id="MHFR01000011">
    <property type="protein sequence ID" value="OGW99280.1"/>
    <property type="molecule type" value="Genomic_DNA"/>
</dbReference>
<evidence type="ECO:0000256" key="2">
    <source>
        <dbReference type="ARBA" id="ARBA00008873"/>
    </source>
</evidence>
<organism evidence="12 13">
    <name type="scientific">Candidatus Danuiimicrobium aquiferis</name>
    <dbReference type="NCBI Taxonomy" id="1801832"/>
    <lineage>
        <taxon>Bacteria</taxon>
        <taxon>Pseudomonadati</taxon>
        <taxon>Candidatus Omnitrophota</taxon>
        <taxon>Candidatus Danuiimicrobium</taxon>
    </lineage>
</organism>
<comment type="subcellular location">
    <subcellularLocation>
        <location evidence="1">Membrane</location>
        <topology evidence="1">Multi-pass membrane protein</topology>
    </subcellularLocation>
</comment>
<feature type="transmembrane region" description="Helical" evidence="9">
    <location>
        <begin position="27"/>
        <end position="48"/>
    </location>
</feature>
<dbReference type="SUPFAM" id="SSF160240">
    <property type="entry name" value="Cation efflux protein cytoplasmic domain-like"/>
    <property type="match status" value="1"/>
</dbReference>
<keyword evidence="3" id="KW-0813">Transport</keyword>
<evidence type="ECO:0000256" key="3">
    <source>
        <dbReference type="ARBA" id="ARBA00022448"/>
    </source>
</evidence>
<feature type="transmembrane region" description="Helical" evidence="9">
    <location>
        <begin position="60"/>
        <end position="77"/>
    </location>
</feature>
<evidence type="ECO:0000256" key="6">
    <source>
        <dbReference type="ARBA" id="ARBA00022989"/>
    </source>
</evidence>
<dbReference type="Proteomes" id="UP000178187">
    <property type="component" value="Unassembled WGS sequence"/>
</dbReference>
<dbReference type="InterPro" id="IPR058533">
    <property type="entry name" value="Cation_efflux_TM"/>
</dbReference>
<keyword evidence="6 9" id="KW-1133">Transmembrane helix</keyword>
<feature type="transmembrane region" description="Helical" evidence="9">
    <location>
        <begin position="125"/>
        <end position="149"/>
    </location>
</feature>
<dbReference type="InterPro" id="IPR002524">
    <property type="entry name" value="Cation_efflux"/>
</dbReference>
<comment type="caution">
    <text evidence="12">The sequence shown here is derived from an EMBL/GenBank/DDBJ whole genome shotgun (WGS) entry which is preliminary data.</text>
</comment>
<name>A0A1G1L299_9BACT</name>
<evidence type="ECO:0000313" key="13">
    <source>
        <dbReference type="Proteomes" id="UP000178187"/>
    </source>
</evidence>
<feature type="transmembrane region" description="Helical" evidence="9">
    <location>
        <begin position="161"/>
        <end position="186"/>
    </location>
</feature>
<evidence type="ECO:0000256" key="8">
    <source>
        <dbReference type="ARBA" id="ARBA00023136"/>
    </source>
</evidence>
<dbReference type="NCBIfam" id="TIGR01297">
    <property type="entry name" value="CDF"/>
    <property type="match status" value="1"/>
</dbReference>
<dbReference type="GO" id="GO:0005886">
    <property type="term" value="C:plasma membrane"/>
    <property type="evidence" value="ECO:0007669"/>
    <property type="project" value="TreeGrafter"/>
</dbReference>
<reference evidence="12 13" key="1">
    <citation type="journal article" date="2016" name="Nat. Commun.">
        <title>Thousands of microbial genomes shed light on interconnected biogeochemical processes in an aquifer system.</title>
        <authorList>
            <person name="Anantharaman K."/>
            <person name="Brown C.T."/>
            <person name="Hug L.A."/>
            <person name="Sharon I."/>
            <person name="Castelle C.J."/>
            <person name="Probst A.J."/>
            <person name="Thomas B.C."/>
            <person name="Singh A."/>
            <person name="Wilkins M.J."/>
            <person name="Karaoz U."/>
            <person name="Brodie E.L."/>
            <person name="Williams K.H."/>
            <person name="Hubbard S.S."/>
            <person name="Banfield J.F."/>
        </authorList>
    </citation>
    <scope>NUCLEOTIDE SEQUENCE [LARGE SCALE GENOMIC DNA]</scope>
</reference>
<comment type="similarity">
    <text evidence="2">Belongs to the cation diffusion facilitator (CDF) transporter (TC 2.A.4) family. SLC30A subfamily.</text>
</comment>
<keyword evidence="5" id="KW-0862">Zinc</keyword>
<dbReference type="GO" id="GO:0005385">
    <property type="term" value="F:zinc ion transmembrane transporter activity"/>
    <property type="evidence" value="ECO:0007669"/>
    <property type="project" value="TreeGrafter"/>
</dbReference>
<feature type="domain" description="Cation efflux protein cytoplasmic" evidence="11">
    <location>
        <begin position="222"/>
        <end position="298"/>
    </location>
</feature>
<feature type="transmembrane region" description="Helical" evidence="9">
    <location>
        <begin position="89"/>
        <end position="113"/>
    </location>
</feature>
<feature type="domain" description="Cation efflux protein transmembrane" evidence="10">
    <location>
        <begin position="28"/>
        <end position="218"/>
    </location>
</feature>
<evidence type="ECO:0008006" key="14">
    <source>
        <dbReference type="Google" id="ProtNLM"/>
    </source>
</evidence>
<keyword evidence="7" id="KW-0406">Ion transport</keyword>
<feature type="transmembrane region" description="Helical" evidence="9">
    <location>
        <begin position="192"/>
        <end position="210"/>
    </location>
</feature>
<dbReference type="InterPro" id="IPR036837">
    <property type="entry name" value="Cation_efflux_CTD_sf"/>
</dbReference>
<dbReference type="InterPro" id="IPR027470">
    <property type="entry name" value="Cation_efflux_CTD"/>
</dbReference>
<evidence type="ECO:0000256" key="4">
    <source>
        <dbReference type="ARBA" id="ARBA00022692"/>
    </source>
</evidence>
<dbReference type="InterPro" id="IPR027469">
    <property type="entry name" value="Cation_efflux_TMD_sf"/>
</dbReference>
<evidence type="ECO:0000256" key="9">
    <source>
        <dbReference type="SAM" id="Phobius"/>
    </source>
</evidence>
<dbReference type="InterPro" id="IPR050681">
    <property type="entry name" value="CDF/SLC30A"/>
</dbReference>
<dbReference type="Gene3D" id="1.20.1510.10">
    <property type="entry name" value="Cation efflux protein transmembrane domain"/>
    <property type="match status" value="1"/>
</dbReference>
<gene>
    <name evidence="12" type="ORF">A3G33_03665</name>
</gene>
<evidence type="ECO:0000259" key="11">
    <source>
        <dbReference type="Pfam" id="PF16916"/>
    </source>
</evidence>
<dbReference type="SUPFAM" id="SSF161111">
    <property type="entry name" value="Cation efflux protein transmembrane domain-like"/>
    <property type="match status" value="1"/>
</dbReference>
<sequence>MKHQHRPKLTGPVDELTEYRSVEKKKLLFTIILTGTMMVVEILGGFLTHSLALISDAGHMFTHFFALAISFTAIYFADQKCCHHRTFGFYRLEILSALFNSLLLFAVTAWILIEGIRRMIHPASVLGIQMFLVAVVGLIVNLVSVWILHGTSKDDLNVKGAFLHMLGDTLSSVVIVIGAIVIYFTGWSVIDPILSIGIAFVICLWGWGLFKDSVNILLESVPRGVTTDEVTKVLTKAIPSIQEITDLHIWAITSNMYSMTAHIKLRDSANQENEKAIAGKIRQIANEQFNIEHTTIEFD</sequence>
<evidence type="ECO:0000256" key="5">
    <source>
        <dbReference type="ARBA" id="ARBA00022906"/>
    </source>
</evidence>
<accession>A0A1G1L299</accession>
<protein>
    <recommendedName>
        <fullName evidence="14">Cation transporter</fullName>
    </recommendedName>
</protein>